<dbReference type="InterPro" id="IPR001245">
    <property type="entry name" value="Ser-Thr/Tyr_kinase_cat_dom"/>
</dbReference>
<dbReference type="InterPro" id="IPR000719">
    <property type="entry name" value="Prot_kinase_dom"/>
</dbReference>
<dbReference type="Pfam" id="PF07714">
    <property type="entry name" value="PK_Tyr_Ser-Thr"/>
    <property type="match status" value="1"/>
</dbReference>
<evidence type="ECO:0000313" key="5">
    <source>
        <dbReference type="EMBL" id="KAF0715269.1"/>
    </source>
</evidence>
<dbReference type="VEuPathDB" id="FungiDB:H257_08026"/>
<keyword evidence="3" id="KW-0732">Signal</keyword>
<dbReference type="GO" id="GO:0004674">
    <property type="term" value="F:protein serine/threonine kinase activity"/>
    <property type="evidence" value="ECO:0007669"/>
    <property type="project" value="TreeGrafter"/>
</dbReference>
<feature type="compositionally biased region" description="Low complexity" evidence="1">
    <location>
        <begin position="76"/>
        <end position="85"/>
    </location>
</feature>
<dbReference type="InterPro" id="IPR011009">
    <property type="entry name" value="Kinase-like_dom_sf"/>
</dbReference>
<feature type="compositionally biased region" description="Low complexity" evidence="1">
    <location>
        <begin position="131"/>
        <end position="144"/>
    </location>
</feature>
<feature type="compositionally biased region" description="Pro residues" evidence="1">
    <location>
        <begin position="59"/>
        <end position="75"/>
    </location>
</feature>
<keyword evidence="2" id="KW-0472">Membrane</keyword>
<dbReference type="Proteomes" id="UP000469452">
    <property type="component" value="Unassembled WGS sequence"/>
</dbReference>
<feature type="transmembrane region" description="Helical" evidence="2">
    <location>
        <begin position="148"/>
        <end position="169"/>
    </location>
</feature>
<feature type="signal peptide" evidence="3">
    <location>
        <begin position="1"/>
        <end position="15"/>
    </location>
</feature>
<name>A0A6A4ZXD2_APHAT</name>
<dbReference type="EMBL" id="VJMI01017068">
    <property type="protein sequence ID" value="KAF0715269.1"/>
    <property type="molecule type" value="Genomic_DNA"/>
</dbReference>
<feature type="region of interest" description="Disordered" evidence="1">
    <location>
        <begin position="58"/>
        <end position="103"/>
    </location>
</feature>
<dbReference type="Gene3D" id="1.10.510.10">
    <property type="entry name" value="Transferase(Phosphotransferase) domain 1"/>
    <property type="match status" value="1"/>
</dbReference>
<feature type="domain" description="Protein kinase" evidence="4">
    <location>
        <begin position="219"/>
        <end position="505"/>
    </location>
</feature>
<dbReference type="GO" id="GO:0005524">
    <property type="term" value="F:ATP binding"/>
    <property type="evidence" value="ECO:0007669"/>
    <property type="project" value="InterPro"/>
</dbReference>
<proteinExistence type="predicted"/>
<sequence>MRLLITLLAVLNVGAQVGIPSTTRVPATTVSRTPALTPLTSWPPSPLPTIRPTTTMLASPPPRSMSPPVMSPSPSPLLTASTTTSIPPPSLTPQLTNLSNTSNIVPPVTTELSLIQINSDRPSGSRAAAVPSPSTTSPPSSSSSSTTILLAVLCSVVTLAGVAGIYFFVYRNTAFISDYEASIVASETPCRRSSFAATMGASHYEDITTTTIEINPKQLAYVKVLGIGSMCQVWLANWSPNPAMDTTSVAVKRLLPKRRNDHDVCTFLGDTRLLAVLRHPNIVAVLGLAWHTKVHIEVVLEYMDGGNLRQVLSTTNPLSMGWLGSKQEIAMDVVDALVYLHQEEIVHQKLAAETVLIHTGRRGIGAKLGNCGSMYRQPRPTSSSQRTTLSIFSPKLSPDEAHRQLQRRKWMAPEVLRGNEPTRAADMYAFGVLLSVLDTHDDPFKREAMDEALILQRVSLGDLRPTLSLLCPPFIHDIAQRCLDVSPELRPTALVVAGWLRTPGLCSPSFVSTSVVHTRRGSLPLSASSSSYNGSLPSLSMGRVPSKAEAAYNVL</sequence>
<evidence type="ECO:0000259" key="4">
    <source>
        <dbReference type="PROSITE" id="PS50011"/>
    </source>
</evidence>
<protein>
    <recommendedName>
        <fullName evidence="4">Protein kinase domain-containing protein</fullName>
    </recommendedName>
</protein>
<comment type="caution">
    <text evidence="5">The sequence shown here is derived from an EMBL/GenBank/DDBJ whole genome shotgun (WGS) entry which is preliminary data.</text>
</comment>
<feature type="region of interest" description="Disordered" evidence="1">
    <location>
        <begin position="119"/>
        <end position="144"/>
    </location>
</feature>
<keyword evidence="2" id="KW-0812">Transmembrane</keyword>
<organism evidence="5 6">
    <name type="scientific">Aphanomyces astaci</name>
    <name type="common">Crayfish plague agent</name>
    <dbReference type="NCBI Taxonomy" id="112090"/>
    <lineage>
        <taxon>Eukaryota</taxon>
        <taxon>Sar</taxon>
        <taxon>Stramenopiles</taxon>
        <taxon>Oomycota</taxon>
        <taxon>Saprolegniomycetes</taxon>
        <taxon>Saprolegniales</taxon>
        <taxon>Verrucalvaceae</taxon>
        <taxon>Aphanomyces</taxon>
    </lineage>
</organism>
<dbReference type="InterPro" id="IPR051681">
    <property type="entry name" value="Ser/Thr_Kinases-Pseudokinases"/>
</dbReference>
<evidence type="ECO:0000256" key="1">
    <source>
        <dbReference type="SAM" id="MobiDB-lite"/>
    </source>
</evidence>
<accession>A0A6A4ZXD2</accession>
<dbReference type="PROSITE" id="PS50011">
    <property type="entry name" value="PROTEIN_KINASE_DOM"/>
    <property type="match status" value="1"/>
</dbReference>
<reference evidence="5 6" key="1">
    <citation type="submission" date="2019-06" db="EMBL/GenBank/DDBJ databases">
        <title>Genomics analysis of Aphanomyces spp. identifies a new class of oomycete effector associated with host adaptation.</title>
        <authorList>
            <person name="Gaulin E."/>
        </authorList>
    </citation>
    <scope>NUCLEOTIDE SEQUENCE [LARGE SCALE GENOMIC DNA]</scope>
    <source>
        <strain evidence="5 6">E</strain>
    </source>
</reference>
<dbReference type="SUPFAM" id="SSF56112">
    <property type="entry name" value="Protein kinase-like (PK-like)"/>
    <property type="match status" value="1"/>
</dbReference>
<evidence type="ECO:0000256" key="2">
    <source>
        <dbReference type="SAM" id="Phobius"/>
    </source>
</evidence>
<keyword evidence="2" id="KW-1133">Transmembrane helix</keyword>
<dbReference type="PANTHER" id="PTHR44329:SF214">
    <property type="entry name" value="PROTEIN KINASE DOMAIN-CONTAINING PROTEIN"/>
    <property type="match status" value="1"/>
</dbReference>
<feature type="chain" id="PRO_5025406898" description="Protein kinase domain-containing protein" evidence="3">
    <location>
        <begin position="16"/>
        <end position="555"/>
    </location>
</feature>
<evidence type="ECO:0000313" key="6">
    <source>
        <dbReference type="Proteomes" id="UP000469452"/>
    </source>
</evidence>
<dbReference type="AlphaFoldDB" id="A0A6A4ZXD2"/>
<dbReference type="PANTHER" id="PTHR44329">
    <property type="entry name" value="SERINE/THREONINE-PROTEIN KINASE TNNI3K-RELATED"/>
    <property type="match status" value="1"/>
</dbReference>
<evidence type="ECO:0000256" key="3">
    <source>
        <dbReference type="SAM" id="SignalP"/>
    </source>
</evidence>
<gene>
    <name evidence="5" type="ORF">AaE_011361</name>
</gene>